<dbReference type="Gene3D" id="1.10.150.20">
    <property type="entry name" value="5' to 3' exonuclease, C-terminal subdomain"/>
    <property type="match status" value="1"/>
</dbReference>
<evidence type="ECO:0000313" key="17">
    <source>
        <dbReference type="EMBL" id="KMZ63996.1"/>
    </source>
</evidence>
<dbReference type="GO" id="GO:0008408">
    <property type="term" value="F:3'-5' exonuclease activity"/>
    <property type="evidence" value="ECO:0007669"/>
    <property type="project" value="InterPro"/>
</dbReference>
<evidence type="ECO:0000256" key="6">
    <source>
        <dbReference type="ARBA" id="ARBA00022722"/>
    </source>
</evidence>
<organism evidence="17 18">
    <name type="scientific">Zostera marina</name>
    <name type="common">Eelgrass</name>
    <dbReference type="NCBI Taxonomy" id="29655"/>
    <lineage>
        <taxon>Eukaryota</taxon>
        <taxon>Viridiplantae</taxon>
        <taxon>Streptophyta</taxon>
        <taxon>Embryophyta</taxon>
        <taxon>Tracheophyta</taxon>
        <taxon>Spermatophyta</taxon>
        <taxon>Magnoliopsida</taxon>
        <taxon>Liliopsida</taxon>
        <taxon>Zosteraceae</taxon>
        <taxon>Zostera</taxon>
    </lineage>
</organism>
<feature type="compositionally biased region" description="Polar residues" evidence="15">
    <location>
        <begin position="103"/>
        <end position="126"/>
    </location>
</feature>
<dbReference type="GO" id="GO:0003887">
    <property type="term" value="F:DNA-directed DNA polymerase activity"/>
    <property type="evidence" value="ECO:0000318"/>
    <property type="project" value="GO_Central"/>
</dbReference>
<keyword evidence="6" id="KW-0540">Nuclease</keyword>
<protein>
    <recommendedName>
        <fullName evidence="2">DNA-directed DNA polymerase</fullName>
        <ecNumber evidence="2">2.7.7.7</ecNumber>
    </recommendedName>
</protein>
<evidence type="ECO:0000256" key="1">
    <source>
        <dbReference type="ARBA" id="ARBA00007705"/>
    </source>
</evidence>
<keyword evidence="18" id="KW-1185">Reference proteome</keyword>
<gene>
    <name evidence="17" type="ORF">ZOSMA_38G01040</name>
</gene>
<dbReference type="SMART" id="SM00482">
    <property type="entry name" value="POLAc"/>
    <property type="match status" value="1"/>
</dbReference>
<evidence type="ECO:0000256" key="2">
    <source>
        <dbReference type="ARBA" id="ARBA00012417"/>
    </source>
</evidence>
<dbReference type="InterPro" id="IPR002562">
    <property type="entry name" value="3'-5'_exonuclease_dom"/>
</dbReference>
<evidence type="ECO:0000256" key="14">
    <source>
        <dbReference type="ARBA" id="ARBA00049244"/>
    </source>
</evidence>
<keyword evidence="10 17" id="KW-0239">DNA-directed DNA polymerase</keyword>
<feature type="region of interest" description="Disordered" evidence="15">
    <location>
        <begin position="98"/>
        <end position="126"/>
    </location>
</feature>
<evidence type="ECO:0000259" key="16">
    <source>
        <dbReference type="SMART" id="SM00482"/>
    </source>
</evidence>
<reference evidence="18" key="1">
    <citation type="journal article" date="2016" name="Nature">
        <title>The genome of the seagrass Zostera marina reveals angiosperm adaptation to the sea.</title>
        <authorList>
            <person name="Olsen J.L."/>
            <person name="Rouze P."/>
            <person name="Verhelst B."/>
            <person name="Lin Y.-C."/>
            <person name="Bayer T."/>
            <person name="Collen J."/>
            <person name="Dattolo E."/>
            <person name="De Paoli E."/>
            <person name="Dittami S."/>
            <person name="Maumus F."/>
            <person name="Michel G."/>
            <person name="Kersting A."/>
            <person name="Lauritano C."/>
            <person name="Lohaus R."/>
            <person name="Toepel M."/>
            <person name="Tonon T."/>
            <person name="Vanneste K."/>
            <person name="Amirebrahimi M."/>
            <person name="Brakel J."/>
            <person name="Bostroem C."/>
            <person name="Chovatia M."/>
            <person name="Grimwood J."/>
            <person name="Jenkins J.W."/>
            <person name="Jueterbock A."/>
            <person name="Mraz A."/>
            <person name="Stam W.T."/>
            <person name="Tice H."/>
            <person name="Bornberg-Bauer E."/>
            <person name="Green P.J."/>
            <person name="Pearson G.A."/>
            <person name="Procaccini G."/>
            <person name="Duarte C.M."/>
            <person name="Schmutz J."/>
            <person name="Reusch T.B.H."/>
            <person name="Van de Peer Y."/>
        </authorList>
    </citation>
    <scope>NUCLEOTIDE SEQUENCE [LARGE SCALE GENOMIC DNA]</scope>
    <source>
        <strain evidence="18">cv. Finnish</strain>
    </source>
</reference>
<dbReference type="CDD" id="cd06139">
    <property type="entry name" value="DNA_polA_I_Ecoli_like_exo"/>
    <property type="match status" value="1"/>
</dbReference>
<accession>A0A0K9P4L4</accession>
<evidence type="ECO:0000256" key="10">
    <source>
        <dbReference type="ARBA" id="ARBA00022932"/>
    </source>
</evidence>
<dbReference type="Proteomes" id="UP000036987">
    <property type="component" value="Unassembled WGS sequence"/>
</dbReference>
<sequence length="1107" mass="124130">MGFPCVSTYSTHTGVSTFNHRLHFYHPSIRELASPHLSASRRSVIGFLPVLLHHHTGILERKLFKSSQDSRHVRTLRSPYSPVALKGDARRSVHNSAAFYHPNSGSSSVKSNRPLTETCSHQHTTNNSKLEWKMEGHRENLKRMLYQTAGSIHGDADGRKNVLDVSFSSHNSDNVVKKEDTSMDSLSRKSSSNFQDIMYETPQNVLTGQTKVNGITALKGCSTGTKECSKKISGLNTLSSDSIQCEPYTNGKKHNLDVYNTRPSGTVRSHESTSKVTNTLTKKSCEVVDPQHEQRTKLLRIYDEVLVVDDISTAKIVVQLLTTKYRHLIHACDTEVSNIDVKQETPVNHGEMTCFSIYSGPTANFGKGKSCIWVDLLDGDDDIIMVFAPFFEDPSIKKVWHNYSFDYHIIENYGINVSGFHADTMHLARLWDSSRRRKGGYSLEALTGDPMVMDTINSVKLNGTAIDSVISQKTNKTAGKISMKYIFGKKKLKKDGSEGKLVELAPVEILQREERILFICYSALDSISTLKLFESMKRKLEKMDWIFENTRRGNMYDFYSKYWLPFGNILVEMEAEGILVDRTHLSEIEKVAIMEQKIVADKFRNWATEYCPDARHMNVGSDTQIRQLFFGGLINPKNQDVSLPKTKAFKVPNVDNVIEEGKKSPLKFRTITLTKIGDKMQAECFTKSGWPSVSGDALKSFAGNVSANETILHDDEFQTDDIDNDSDDDAVSEEGETGNPIVNFEDNKADSVYGTAYKAFGGGKKGREACHAIAALREISSIDSLISNFILPLQGNHISGKDGKIHCSLNINTETGRLSARRPNLQNPPALEKDRYKIRKAFVAAPGKSLIVADYGQLELRILAHLTNCTSMLDAFKAGGDFHSRTAMNMYEYIRSDVEEGKVLLEWLPQPGEVKPPVPLLKDAYASERRKAKMLNFSIAYGKTANGLSRDWKVSIEEARGTLKLWYKDRKEVLKWQEEQKAKALEKQVVHTLLGRARNFPWVASDSKAIKNHNLRAAINAPVQGSAADVAMCAMLQIVKNDRLNELKWKLLLQVHDEVILEGPSETAEEAKAIVVECMSKPFDGHNMLKVDLVVDAKYAQSWYAAK</sequence>
<dbReference type="FunFam" id="3.30.420.10:FF:000051">
    <property type="entry name" value="DNA polymerase I"/>
    <property type="match status" value="1"/>
</dbReference>
<feature type="region of interest" description="Disordered" evidence="15">
    <location>
        <begin position="714"/>
        <end position="742"/>
    </location>
</feature>
<dbReference type="Gene3D" id="3.30.420.10">
    <property type="entry name" value="Ribonuclease H-like superfamily/Ribonuclease H"/>
    <property type="match status" value="1"/>
</dbReference>
<dbReference type="OMA" id="QSNAQEW"/>
<dbReference type="PANTHER" id="PTHR10133">
    <property type="entry name" value="DNA POLYMERASE I"/>
    <property type="match status" value="1"/>
</dbReference>
<evidence type="ECO:0000256" key="5">
    <source>
        <dbReference type="ARBA" id="ARBA00022705"/>
    </source>
</evidence>
<keyword evidence="4" id="KW-0548">Nucleotidyltransferase</keyword>
<evidence type="ECO:0000256" key="4">
    <source>
        <dbReference type="ARBA" id="ARBA00022695"/>
    </source>
</evidence>
<dbReference type="EMBL" id="LFYR01001193">
    <property type="protein sequence ID" value="KMZ63996.1"/>
    <property type="molecule type" value="Genomic_DNA"/>
</dbReference>
<dbReference type="Pfam" id="PF01612">
    <property type="entry name" value="DNA_pol_A_exo1"/>
    <property type="match status" value="1"/>
</dbReference>
<dbReference type="InterPro" id="IPR002298">
    <property type="entry name" value="DNA_polymerase_A"/>
</dbReference>
<feature type="domain" description="DNA-directed DNA polymerase family A palm" evidence="16">
    <location>
        <begin position="837"/>
        <end position="1067"/>
    </location>
</feature>
<evidence type="ECO:0000256" key="13">
    <source>
        <dbReference type="ARBA" id="ARBA00023204"/>
    </source>
</evidence>
<evidence type="ECO:0000313" key="18">
    <source>
        <dbReference type="Proteomes" id="UP000036987"/>
    </source>
</evidence>
<comment type="similarity">
    <text evidence="1">Belongs to the DNA polymerase type-A family.</text>
</comment>
<feature type="compositionally biased region" description="Acidic residues" evidence="15">
    <location>
        <begin position="717"/>
        <end position="736"/>
    </location>
</feature>
<dbReference type="GO" id="GO:0006302">
    <property type="term" value="P:double-strand break repair"/>
    <property type="evidence" value="ECO:0000318"/>
    <property type="project" value="GO_Central"/>
</dbReference>
<dbReference type="InterPro" id="IPR036397">
    <property type="entry name" value="RNaseH_sf"/>
</dbReference>
<evidence type="ECO:0000256" key="3">
    <source>
        <dbReference type="ARBA" id="ARBA00022679"/>
    </source>
</evidence>
<dbReference type="PANTHER" id="PTHR10133:SF27">
    <property type="entry name" value="DNA POLYMERASE NU"/>
    <property type="match status" value="1"/>
</dbReference>
<evidence type="ECO:0000256" key="15">
    <source>
        <dbReference type="SAM" id="MobiDB-lite"/>
    </source>
</evidence>
<comment type="catalytic activity">
    <reaction evidence="14">
        <text>DNA(n) + a 2'-deoxyribonucleoside 5'-triphosphate = DNA(n+1) + diphosphate</text>
        <dbReference type="Rhea" id="RHEA:22508"/>
        <dbReference type="Rhea" id="RHEA-COMP:17339"/>
        <dbReference type="Rhea" id="RHEA-COMP:17340"/>
        <dbReference type="ChEBI" id="CHEBI:33019"/>
        <dbReference type="ChEBI" id="CHEBI:61560"/>
        <dbReference type="ChEBI" id="CHEBI:173112"/>
        <dbReference type="EC" id="2.7.7.7"/>
    </reaction>
</comment>
<dbReference type="CDD" id="cd08640">
    <property type="entry name" value="DNA_pol_A_plastid_like"/>
    <property type="match status" value="1"/>
</dbReference>
<dbReference type="SUPFAM" id="SSF56672">
    <property type="entry name" value="DNA/RNA polymerases"/>
    <property type="match status" value="1"/>
</dbReference>
<keyword evidence="12" id="KW-0238">DNA-binding</keyword>
<dbReference type="GO" id="GO:0003677">
    <property type="term" value="F:DNA binding"/>
    <property type="evidence" value="ECO:0007669"/>
    <property type="project" value="UniProtKB-KW"/>
</dbReference>
<keyword evidence="3" id="KW-0808">Transferase</keyword>
<keyword evidence="9" id="KW-0269">Exonuclease</keyword>
<keyword evidence="7" id="KW-0227">DNA damage</keyword>
<evidence type="ECO:0000256" key="7">
    <source>
        <dbReference type="ARBA" id="ARBA00022763"/>
    </source>
</evidence>
<keyword evidence="5" id="KW-0235">DNA replication</keyword>
<dbReference type="GO" id="GO:0006261">
    <property type="term" value="P:DNA-templated DNA replication"/>
    <property type="evidence" value="ECO:0007669"/>
    <property type="project" value="InterPro"/>
</dbReference>
<dbReference type="STRING" id="29655.A0A0K9P4L4"/>
<dbReference type="InterPro" id="IPR001098">
    <property type="entry name" value="DNA-dir_DNA_pol_A_palm_dom"/>
</dbReference>
<dbReference type="GO" id="GO:0009507">
    <property type="term" value="C:chloroplast"/>
    <property type="evidence" value="ECO:0007669"/>
    <property type="project" value="UniProtKB-ARBA"/>
</dbReference>
<dbReference type="FunFam" id="1.10.150.20:FF:000034">
    <property type="entry name" value="DNA polymerase I"/>
    <property type="match status" value="1"/>
</dbReference>
<comment type="caution">
    <text evidence="17">The sequence shown here is derived from an EMBL/GenBank/DDBJ whole genome shotgun (WGS) entry which is preliminary data.</text>
</comment>
<dbReference type="InterPro" id="IPR012337">
    <property type="entry name" value="RNaseH-like_sf"/>
</dbReference>
<name>A0A0K9P4L4_ZOSMR</name>
<dbReference type="OrthoDB" id="275278at2759"/>
<evidence type="ECO:0000256" key="8">
    <source>
        <dbReference type="ARBA" id="ARBA00022801"/>
    </source>
</evidence>
<dbReference type="SUPFAM" id="SSF53098">
    <property type="entry name" value="Ribonuclease H-like"/>
    <property type="match status" value="1"/>
</dbReference>
<keyword evidence="11" id="KW-0809">Transit peptide</keyword>
<dbReference type="PRINTS" id="PR00868">
    <property type="entry name" value="DNAPOLI"/>
</dbReference>
<keyword evidence="13" id="KW-0234">DNA repair</keyword>
<evidence type="ECO:0000256" key="9">
    <source>
        <dbReference type="ARBA" id="ARBA00022839"/>
    </source>
</evidence>
<keyword evidence="8" id="KW-0378">Hydrolase</keyword>
<dbReference type="InterPro" id="IPR043502">
    <property type="entry name" value="DNA/RNA_pol_sf"/>
</dbReference>
<dbReference type="Gene3D" id="3.30.70.370">
    <property type="match status" value="1"/>
</dbReference>
<evidence type="ECO:0000256" key="11">
    <source>
        <dbReference type="ARBA" id="ARBA00022946"/>
    </source>
</evidence>
<dbReference type="Pfam" id="PF00476">
    <property type="entry name" value="DNA_pol_A"/>
    <property type="match status" value="2"/>
</dbReference>
<dbReference type="AlphaFoldDB" id="A0A0K9P4L4"/>
<dbReference type="EC" id="2.7.7.7" evidence="2"/>
<evidence type="ECO:0000256" key="12">
    <source>
        <dbReference type="ARBA" id="ARBA00023125"/>
    </source>
</evidence>
<proteinExistence type="inferred from homology"/>